<organism evidence="1 2">
    <name type="scientific">Mycobacteroides abscessus subsp. bolletii 1513</name>
    <dbReference type="NCBI Taxonomy" id="1299321"/>
    <lineage>
        <taxon>Bacteria</taxon>
        <taxon>Bacillati</taxon>
        <taxon>Actinomycetota</taxon>
        <taxon>Actinomycetes</taxon>
        <taxon>Mycobacteriales</taxon>
        <taxon>Mycobacteriaceae</taxon>
        <taxon>Mycobacteroides</taxon>
        <taxon>Mycobacteroides abscessus</taxon>
    </lineage>
</organism>
<dbReference type="EC" id="1.3.99.22" evidence="1"/>
<accession>X8DPK8</accession>
<sequence length="59" mass="6423">MLLAVRLNTGIALTDLTVEERGRVPAVVDRGLGRLVDERLVLTDRGRLLADGVVRAILD</sequence>
<reference evidence="1 2" key="1">
    <citation type="submission" date="2013-12" db="EMBL/GenBank/DDBJ databases">
        <authorList>
            <person name="Zelazny A."/>
            <person name="Olivier K."/>
            <person name="Holland S."/>
            <person name="Lenaerts A."/>
            <person name="Ordway D."/>
            <person name="DeGroote M.A."/>
            <person name="Parker T."/>
            <person name="Sizemore C."/>
            <person name="Tallon L.J."/>
            <person name="Sadzewicz L.K."/>
            <person name="Sengamalay N."/>
            <person name="Fraser C.M."/>
            <person name="Hine E."/>
            <person name="Shefchek K.A."/>
            <person name="Das S.P."/>
            <person name="Tettelin H."/>
        </authorList>
    </citation>
    <scope>NUCLEOTIDE SEQUENCE [LARGE SCALE GENOMIC DNA]</scope>
    <source>
        <strain evidence="1 2">1513</strain>
    </source>
</reference>
<comment type="caution">
    <text evidence="1">The sequence shown here is derived from an EMBL/GenBank/DDBJ whole genome shotgun (WGS) entry which is preliminary data.</text>
</comment>
<proteinExistence type="predicted"/>
<dbReference type="Proteomes" id="UP000023351">
    <property type="component" value="Unassembled WGS sequence"/>
</dbReference>
<keyword evidence="1" id="KW-0560">Oxidoreductase</keyword>
<evidence type="ECO:0000313" key="1">
    <source>
        <dbReference type="EMBL" id="EUA69628.1"/>
    </source>
</evidence>
<protein>
    <submittedName>
        <fullName evidence="1">Coproporphyrinogen dehydrogenase domain protein</fullName>
        <ecNumber evidence="1">1.3.99.22</ecNumber>
    </submittedName>
</protein>
<gene>
    <name evidence="1" type="primary">hemN</name>
    <name evidence="1" type="ORF">I540_1671</name>
</gene>
<dbReference type="GO" id="GO:0016491">
    <property type="term" value="F:oxidoreductase activity"/>
    <property type="evidence" value="ECO:0007669"/>
    <property type="project" value="UniProtKB-KW"/>
</dbReference>
<dbReference type="EMBL" id="JAOJ01000002">
    <property type="protein sequence ID" value="EUA69628.1"/>
    <property type="molecule type" value="Genomic_DNA"/>
</dbReference>
<evidence type="ECO:0000313" key="2">
    <source>
        <dbReference type="Proteomes" id="UP000023351"/>
    </source>
</evidence>
<dbReference type="PATRIC" id="fig|1299321.3.peg.1601"/>
<name>X8DPK8_9MYCO</name>
<dbReference type="AlphaFoldDB" id="X8DPK8"/>